<keyword evidence="2" id="KW-1185">Reference proteome</keyword>
<proteinExistence type="predicted"/>
<reference evidence="1" key="1">
    <citation type="submission" date="2022-11" db="EMBL/GenBank/DDBJ databases">
        <authorList>
            <person name="Petersen C."/>
        </authorList>
    </citation>
    <scope>NUCLEOTIDE SEQUENCE</scope>
    <source>
        <strain evidence="1">IBT 21917</strain>
    </source>
</reference>
<dbReference type="AlphaFoldDB" id="A0A9W9HN87"/>
<evidence type="ECO:0000313" key="1">
    <source>
        <dbReference type="EMBL" id="KAJ5151860.1"/>
    </source>
</evidence>
<gene>
    <name evidence="1" type="ORF">N7492_010155</name>
</gene>
<sequence length="126" mass="14268">GPLQLSVVAAGDPLDHLHKHICTLDNAGDYGPQPEWVSGQYPELFGIFWKCARVGERLSPYISICCVLMAVRFPLPWLQMTGIFTDGITGLDLLRWLNARVTWRDGVNMNDKESRYYSSRPVKSNE</sequence>
<reference evidence="1" key="2">
    <citation type="journal article" date="2023" name="IMA Fungus">
        <title>Comparative genomic study of the Penicillium genus elucidates a diverse pangenome and 15 lateral gene transfer events.</title>
        <authorList>
            <person name="Petersen C."/>
            <person name="Sorensen T."/>
            <person name="Nielsen M.R."/>
            <person name="Sondergaard T.E."/>
            <person name="Sorensen J.L."/>
            <person name="Fitzpatrick D.A."/>
            <person name="Frisvad J.C."/>
            <person name="Nielsen K.L."/>
        </authorList>
    </citation>
    <scope>NUCLEOTIDE SEQUENCE</scope>
    <source>
        <strain evidence="1">IBT 21917</strain>
    </source>
</reference>
<feature type="non-terminal residue" evidence="1">
    <location>
        <position position="1"/>
    </location>
</feature>
<accession>A0A9W9HN87</accession>
<evidence type="ECO:0000313" key="2">
    <source>
        <dbReference type="Proteomes" id="UP001146351"/>
    </source>
</evidence>
<organism evidence="1 2">
    <name type="scientific">Penicillium capsulatum</name>
    <dbReference type="NCBI Taxonomy" id="69766"/>
    <lineage>
        <taxon>Eukaryota</taxon>
        <taxon>Fungi</taxon>
        <taxon>Dikarya</taxon>
        <taxon>Ascomycota</taxon>
        <taxon>Pezizomycotina</taxon>
        <taxon>Eurotiomycetes</taxon>
        <taxon>Eurotiomycetidae</taxon>
        <taxon>Eurotiales</taxon>
        <taxon>Aspergillaceae</taxon>
        <taxon>Penicillium</taxon>
    </lineage>
</organism>
<dbReference type="OrthoDB" id="10034655at2759"/>
<dbReference type="EMBL" id="JAPQKO010000008">
    <property type="protein sequence ID" value="KAJ5151860.1"/>
    <property type="molecule type" value="Genomic_DNA"/>
</dbReference>
<comment type="caution">
    <text evidence="1">The sequence shown here is derived from an EMBL/GenBank/DDBJ whole genome shotgun (WGS) entry which is preliminary data.</text>
</comment>
<dbReference type="Proteomes" id="UP001146351">
    <property type="component" value="Unassembled WGS sequence"/>
</dbReference>
<name>A0A9W9HN87_9EURO</name>
<protein>
    <submittedName>
        <fullName evidence="1">Uncharacterized protein</fullName>
    </submittedName>
</protein>